<name>A0A6A6PH75_9PEZI</name>
<dbReference type="Gene3D" id="3.30.160.60">
    <property type="entry name" value="Classic Zinc Finger"/>
    <property type="match status" value="1"/>
</dbReference>
<comment type="similarity">
    <text evidence="10">Belongs to the SGF11 family.</text>
</comment>
<accession>A0A6A6PH75</accession>
<keyword evidence="9" id="KW-0539">Nucleus</keyword>
<dbReference type="GeneID" id="54475630"/>
<protein>
    <recommendedName>
        <fullName evidence="10">SAGA-associated factor 11</fullName>
    </recommendedName>
</protein>
<evidence type="ECO:0000256" key="6">
    <source>
        <dbReference type="ARBA" id="ARBA00023015"/>
    </source>
</evidence>
<reference evidence="12" key="1">
    <citation type="journal article" date="2020" name="Stud. Mycol.">
        <title>101 Dothideomycetes genomes: a test case for predicting lifestyles and emergence of pathogens.</title>
        <authorList>
            <person name="Haridas S."/>
            <person name="Albert R."/>
            <person name="Binder M."/>
            <person name="Bloem J."/>
            <person name="Labutti K."/>
            <person name="Salamov A."/>
            <person name="Andreopoulos B."/>
            <person name="Baker S."/>
            <person name="Barry K."/>
            <person name="Bills G."/>
            <person name="Bluhm B."/>
            <person name="Cannon C."/>
            <person name="Castanera R."/>
            <person name="Culley D."/>
            <person name="Daum C."/>
            <person name="Ezra D."/>
            <person name="Gonzalez J."/>
            <person name="Henrissat B."/>
            <person name="Kuo A."/>
            <person name="Liang C."/>
            <person name="Lipzen A."/>
            <person name="Lutzoni F."/>
            <person name="Magnuson J."/>
            <person name="Mondo S."/>
            <person name="Nolan M."/>
            <person name="Ohm R."/>
            <person name="Pangilinan J."/>
            <person name="Park H.-J."/>
            <person name="Ramirez L."/>
            <person name="Alfaro M."/>
            <person name="Sun H."/>
            <person name="Tritt A."/>
            <person name="Yoshinaga Y."/>
            <person name="Zwiers L.-H."/>
            <person name="Turgeon B."/>
            <person name="Goodwin S."/>
            <person name="Spatafora J."/>
            <person name="Crous P."/>
            <person name="Grigoriev I."/>
        </authorList>
    </citation>
    <scope>NUCLEOTIDE SEQUENCE</scope>
    <source>
        <strain evidence="12">CBS 113389</strain>
    </source>
</reference>
<keyword evidence="13" id="KW-1185">Reference proteome</keyword>
<keyword evidence="5" id="KW-0156">Chromatin regulator</keyword>
<comment type="subcellular location">
    <subcellularLocation>
        <location evidence="1 10">Nucleus</location>
    </subcellularLocation>
</comment>
<dbReference type="GO" id="GO:0003713">
    <property type="term" value="F:transcription coactivator activity"/>
    <property type="evidence" value="ECO:0007669"/>
    <property type="project" value="TreeGrafter"/>
</dbReference>
<feature type="compositionally biased region" description="Basic and acidic residues" evidence="11">
    <location>
        <begin position="112"/>
        <end position="127"/>
    </location>
</feature>
<dbReference type="PANTHER" id="PTHR46367:SF1">
    <property type="entry name" value="ATAXIN-7-LIKE PROTEIN 3"/>
    <property type="match status" value="1"/>
</dbReference>
<dbReference type="GO" id="GO:0006357">
    <property type="term" value="P:regulation of transcription by RNA polymerase II"/>
    <property type="evidence" value="ECO:0007669"/>
    <property type="project" value="TreeGrafter"/>
</dbReference>
<dbReference type="GO" id="GO:0000124">
    <property type="term" value="C:SAGA complex"/>
    <property type="evidence" value="ECO:0007669"/>
    <property type="project" value="TreeGrafter"/>
</dbReference>
<dbReference type="GO" id="GO:0006325">
    <property type="term" value="P:chromatin organization"/>
    <property type="evidence" value="ECO:0007669"/>
    <property type="project" value="UniProtKB-KW"/>
</dbReference>
<dbReference type="Pfam" id="PF08209">
    <property type="entry name" value="Sgf11"/>
    <property type="match status" value="1"/>
</dbReference>
<evidence type="ECO:0000256" key="1">
    <source>
        <dbReference type="ARBA" id="ARBA00004123"/>
    </source>
</evidence>
<feature type="compositionally biased region" description="Acidic residues" evidence="11">
    <location>
        <begin position="296"/>
        <end position="307"/>
    </location>
</feature>
<sequence length="354" mass="38056">MASSKEPSLAQIAQSLFRDALSNIIHDTILHRHRDHKLTLMSLDPTTRLPICDTCKLPRLLDPPIAASVRGASSPPPASTVYCDRKPWCRRTGFDIYGNPFPKADVTGRPPTKKEREAAKSGGKHDGTPASADDGTAPPSPTAGGDDADRKLEKGEKKASKIDEKLRKGEYIPWQTCPNCKRSLLITRFAKHLEQCMGLSGRAASRNALAKMNGHTPAGSRGGTPVPEGSQGGGEDDEEDEKIKGPGGVRKKVLKKGLSIKLKKELPSKTGSMNGKPARPTSSAGGENGSKRDLDEMLLGEDGDDDDTVHVKKRQKMQRVASTASFASVSEAMEMERSESQDGSFVGEELSFGD</sequence>
<dbReference type="RefSeq" id="XP_033585938.1">
    <property type="nucleotide sequence ID" value="XM_033734628.1"/>
</dbReference>
<dbReference type="GO" id="GO:0008270">
    <property type="term" value="F:zinc ion binding"/>
    <property type="evidence" value="ECO:0007669"/>
    <property type="project" value="UniProtKB-KW"/>
</dbReference>
<dbReference type="Proteomes" id="UP000799767">
    <property type="component" value="Unassembled WGS sequence"/>
</dbReference>
<dbReference type="InterPro" id="IPR051078">
    <property type="entry name" value="SGF11"/>
</dbReference>
<evidence type="ECO:0000313" key="12">
    <source>
        <dbReference type="EMBL" id="KAF2479368.1"/>
    </source>
</evidence>
<dbReference type="AlphaFoldDB" id="A0A6A6PH75"/>
<evidence type="ECO:0000256" key="11">
    <source>
        <dbReference type="SAM" id="MobiDB-lite"/>
    </source>
</evidence>
<dbReference type="EMBL" id="MU001641">
    <property type="protein sequence ID" value="KAF2479368.1"/>
    <property type="molecule type" value="Genomic_DNA"/>
</dbReference>
<dbReference type="GO" id="GO:0071819">
    <property type="term" value="C:DUBm complex"/>
    <property type="evidence" value="ECO:0007669"/>
    <property type="project" value="TreeGrafter"/>
</dbReference>
<feature type="non-terminal residue" evidence="12">
    <location>
        <position position="354"/>
    </location>
</feature>
<evidence type="ECO:0000256" key="3">
    <source>
        <dbReference type="ARBA" id="ARBA00022771"/>
    </source>
</evidence>
<keyword evidence="8" id="KW-0804">Transcription</keyword>
<keyword evidence="3" id="KW-0863">Zinc-finger</keyword>
<dbReference type="OrthoDB" id="21557at2759"/>
<gene>
    <name evidence="12" type="ORF">BDY17DRAFT_303746</name>
</gene>
<evidence type="ECO:0000313" key="13">
    <source>
        <dbReference type="Proteomes" id="UP000799767"/>
    </source>
</evidence>
<evidence type="ECO:0000256" key="7">
    <source>
        <dbReference type="ARBA" id="ARBA00023159"/>
    </source>
</evidence>
<organism evidence="12 13">
    <name type="scientific">Neohortaea acidophila</name>
    <dbReference type="NCBI Taxonomy" id="245834"/>
    <lineage>
        <taxon>Eukaryota</taxon>
        <taxon>Fungi</taxon>
        <taxon>Dikarya</taxon>
        <taxon>Ascomycota</taxon>
        <taxon>Pezizomycotina</taxon>
        <taxon>Dothideomycetes</taxon>
        <taxon>Dothideomycetidae</taxon>
        <taxon>Mycosphaerellales</taxon>
        <taxon>Teratosphaeriaceae</taxon>
        <taxon>Neohortaea</taxon>
    </lineage>
</organism>
<keyword evidence="2" id="KW-0479">Metal-binding</keyword>
<feature type="compositionally biased region" description="Basic and acidic residues" evidence="11">
    <location>
        <begin position="147"/>
        <end position="161"/>
    </location>
</feature>
<evidence type="ECO:0000256" key="2">
    <source>
        <dbReference type="ARBA" id="ARBA00022723"/>
    </source>
</evidence>
<dbReference type="PANTHER" id="PTHR46367">
    <property type="entry name" value="ATAXIN-7-LIKE PROTEIN 3"/>
    <property type="match status" value="1"/>
</dbReference>
<dbReference type="InterPro" id="IPR013246">
    <property type="entry name" value="SAGA_su_Sgf11"/>
</dbReference>
<keyword evidence="4" id="KW-0862">Zinc</keyword>
<proteinExistence type="inferred from homology"/>
<evidence type="ECO:0000256" key="8">
    <source>
        <dbReference type="ARBA" id="ARBA00023163"/>
    </source>
</evidence>
<evidence type="ECO:0000256" key="10">
    <source>
        <dbReference type="RuleBase" id="RU261113"/>
    </source>
</evidence>
<evidence type="ECO:0000256" key="9">
    <source>
        <dbReference type="ARBA" id="ARBA00023242"/>
    </source>
</evidence>
<evidence type="ECO:0000256" key="5">
    <source>
        <dbReference type="ARBA" id="ARBA00022853"/>
    </source>
</evidence>
<feature type="region of interest" description="Disordered" evidence="11">
    <location>
        <begin position="212"/>
        <end position="354"/>
    </location>
</feature>
<keyword evidence="6" id="KW-0805">Transcription regulation</keyword>
<evidence type="ECO:0000256" key="4">
    <source>
        <dbReference type="ARBA" id="ARBA00022833"/>
    </source>
</evidence>
<keyword evidence="7 10" id="KW-0010">Activator</keyword>
<feature type="region of interest" description="Disordered" evidence="11">
    <location>
        <begin position="100"/>
        <end position="161"/>
    </location>
</feature>